<organism evidence="1 2">
    <name type="scientific">Massilia rubra</name>
    <dbReference type="NCBI Taxonomy" id="2607910"/>
    <lineage>
        <taxon>Bacteria</taxon>
        <taxon>Pseudomonadati</taxon>
        <taxon>Pseudomonadota</taxon>
        <taxon>Betaproteobacteria</taxon>
        <taxon>Burkholderiales</taxon>
        <taxon>Oxalobacteraceae</taxon>
        <taxon>Telluria group</taxon>
        <taxon>Massilia</taxon>
    </lineage>
</organism>
<evidence type="ECO:0000313" key="2">
    <source>
        <dbReference type="Proteomes" id="UP000785613"/>
    </source>
</evidence>
<sequence>MPYDITCWVEVGTEPMKSASPRVAPASWVAIKELSHINFRPDCFSADVFALAKHADEGMGIFADRGIPDNPSGAVADFLAAIELETIADGCDLGFMGHTYVTLLELKRIALPSSGQWHVLQQKVAAFQRESGHADSEVRLVLIGDW</sequence>
<name>A0ABX0LNM7_9BURK</name>
<reference evidence="1 2" key="1">
    <citation type="submission" date="2019-09" db="EMBL/GenBank/DDBJ databases">
        <title>Taxonomy of Antarctic Massilia spp.: description of Massilia rubra sp. nov., Massilia aquatica sp. nov., Massilia mucilaginosa sp. nov., Massilia frigida sp. nov. isolated from streams, lakes and regoliths.</title>
        <authorList>
            <person name="Holochova P."/>
            <person name="Sedlacek I."/>
            <person name="Kralova S."/>
            <person name="Maslanova I."/>
            <person name="Busse H.-J."/>
            <person name="Stankova E."/>
            <person name="Vrbovska V."/>
            <person name="Kovarovic V."/>
            <person name="Bartak M."/>
            <person name="Svec P."/>
            <person name="Pantucek R."/>
        </authorList>
    </citation>
    <scope>NUCLEOTIDE SEQUENCE [LARGE SCALE GENOMIC DNA]</scope>
    <source>
        <strain evidence="1 2">CCM 8692</strain>
    </source>
</reference>
<dbReference type="EMBL" id="VUYU01000014">
    <property type="protein sequence ID" value="NHZ35952.1"/>
    <property type="molecule type" value="Genomic_DNA"/>
</dbReference>
<keyword evidence="2" id="KW-1185">Reference proteome</keyword>
<accession>A0ABX0LNM7</accession>
<comment type="caution">
    <text evidence="1">The sequence shown here is derived from an EMBL/GenBank/DDBJ whole genome shotgun (WGS) entry which is preliminary data.</text>
</comment>
<protein>
    <submittedName>
        <fullName evidence="1">Uncharacterized protein</fullName>
    </submittedName>
</protein>
<gene>
    <name evidence="1" type="ORF">F0185_20505</name>
</gene>
<dbReference type="RefSeq" id="WP_167227610.1">
    <property type="nucleotide sequence ID" value="NZ_VUYU01000014.1"/>
</dbReference>
<dbReference type="Proteomes" id="UP000785613">
    <property type="component" value="Unassembled WGS sequence"/>
</dbReference>
<proteinExistence type="predicted"/>
<evidence type="ECO:0000313" key="1">
    <source>
        <dbReference type="EMBL" id="NHZ35952.1"/>
    </source>
</evidence>